<feature type="compositionally biased region" description="Low complexity" evidence="3">
    <location>
        <begin position="865"/>
        <end position="877"/>
    </location>
</feature>
<dbReference type="HOGENOM" id="CLU_254982_0_0_1"/>
<feature type="compositionally biased region" description="Polar residues" evidence="3">
    <location>
        <begin position="878"/>
        <end position="888"/>
    </location>
</feature>
<dbReference type="PROSITE" id="PS50003">
    <property type="entry name" value="PH_DOMAIN"/>
    <property type="match status" value="1"/>
</dbReference>
<feature type="compositionally biased region" description="Basic and acidic residues" evidence="3">
    <location>
        <begin position="987"/>
        <end position="998"/>
    </location>
</feature>
<dbReference type="GO" id="GO:0005525">
    <property type="term" value="F:GTP binding"/>
    <property type="evidence" value="ECO:0007669"/>
    <property type="project" value="TreeGrafter"/>
</dbReference>
<feature type="compositionally biased region" description="Polar residues" evidence="3">
    <location>
        <begin position="1523"/>
        <end position="1539"/>
    </location>
</feature>
<feature type="region of interest" description="Disordered" evidence="3">
    <location>
        <begin position="505"/>
        <end position="604"/>
    </location>
</feature>
<feature type="region of interest" description="Disordered" evidence="3">
    <location>
        <begin position="793"/>
        <end position="1017"/>
    </location>
</feature>
<proteinExistence type="predicted"/>
<feature type="region of interest" description="Disordered" evidence="3">
    <location>
        <begin position="396"/>
        <end position="416"/>
    </location>
</feature>
<keyword evidence="2" id="KW-0131">Cell cycle</keyword>
<feature type="compositionally biased region" description="Low complexity" evidence="3">
    <location>
        <begin position="508"/>
        <end position="529"/>
    </location>
</feature>
<keyword evidence="6" id="KW-1185">Reference proteome</keyword>
<evidence type="ECO:0000256" key="2">
    <source>
        <dbReference type="ARBA" id="ARBA00023306"/>
    </source>
</evidence>
<feature type="region of interest" description="Disordered" evidence="3">
    <location>
        <begin position="1414"/>
        <end position="1445"/>
    </location>
</feature>
<dbReference type="InterPro" id="IPR011993">
    <property type="entry name" value="PH-like_dom_sf"/>
</dbReference>
<evidence type="ECO:0000256" key="3">
    <source>
        <dbReference type="SAM" id="MobiDB-lite"/>
    </source>
</evidence>
<feature type="compositionally biased region" description="Low complexity" evidence="3">
    <location>
        <begin position="56"/>
        <end position="74"/>
    </location>
</feature>
<feature type="compositionally biased region" description="Low complexity" evidence="3">
    <location>
        <begin position="318"/>
        <end position="329"/>
    </location>
</feature>
<feature type="compositionally biased region" description="Low complexity" evidence="3">
    <location>
        <begin position="355"/>
        <end position="383"/>
    </location>
</feature>
<evidence type="ECO:0000259" key="4">
    <source>
        <dbReference type="PROSITE" id="PS50003"/>
    </source>
</evidence>
<dbReference type="OrthoDB" id="2123378at2759"/>
<feature type="compositionally biased region" description="Low complexity" evidence="3">
    <location>
        <begin position="757"/>
        <end position="768"/>
    </location>
</feature>
<feature type="region of interest" description="Disordered" evidence="3">
    <location>
        <begin position="691"/>
        <end position="780"/>
    </location>
</feature>
<feature type="compositionally biased region" description="Low complexity" evidence="3">
    <location>
        <begin position="145"/>
        <end position="159"/>
    </location>
</feature>
<reference evidence="5 6" key="1">
    <citation type="submission" date="2014-05" db="EMBL/GenBank/DDBJ databases">
        <title>Draft genome sequence of a rare smut relative, Tilletiaria anomala UBC 951.</title>
        <authorList>
            <consortium name="DOE Joint Genome Institute"/>
            <person name="Toome M."/>
            <person name="Kuo A."/>
            <person name="Henrissat B."/>
            <person name="Lipzen A."/>
            <person name="Tritt A."/>
            <person name="Yoshinaga Y."/>
            <person name="Zane M."/>
            <person name="Barry K."/>
            <person name="Grigoriev I.V."/>
            <person name="Spatafora J.W."/>
            <person name="Aimea M.C."/>
        </authorList>
    </citation>
    <scope>NUCLEOTIDE SEQUENCE [LARGE SCALE GENOMIC DNA]</scope>
    <source>
        <strain evidence="5 6">UBC 951</strain>
    </source>
</reference>
<dbReference type="GeneID" id="25266477"/>
<feature type="compositionally biased region" description="Polar residues" evidence="3">
    <location>
        <begin position="1424"/>
        <end position="1438"/>
    </location>
</feature>
<dbReference type="InterPro" id="IPR052007">
    <property type="entry name" value="Bud4"/>
</dbReference>
<dbReference type="STRING" id="1037660.A0A066W876"/>
<accession>A0A066W876</accession>
<feature type="compositionally biased region" description="Low complexity" evidence="3">
    <location>
        <begin position="436"/>
        <end position="454"/>
    </location>
</feature>
<feature type="region of interest" description="Disordered" evidence="3">
    <location>
        <begin position="1207"/>
        <end position="1244"/>
    </location>
</feature>
<dbReference type="PANTHER" id="PTHR36100">
    <property type="entry name" value="BUD SITE SELECTION PROTEIN 4"/>
    <property type="match status" value="1"/>
</dbReference>
<name>A0A066W876_TILAU</name>
<keyword evidence="1" id="KW-0132">Cell division</keyword>
<feature type="compositionally biased region" description="Basic residues" evidence="3">
    <location>
        <begin position="970"/>
        <end position="986"/>
    </location>
</feature>
<feature type="compositionally biased region" description="Basic and acidic residues" evidence="3">
    <location>
        <begin position="1"/>
        <end position="13"/>
    </location>
</feature>
<dbReference type="GO" id="GO:0051301">
    <property type="term" value="P:cell division"/>
    <property type="evidence" value="ECO:0007669"/>
    <property type="project" value="UniProtKB-KW"/>
</dbReference>
<dbReference type="PANTHER" id="PTHR36100:SF1">
    <property type="entry name" value="BUD SITE SELECTION PROTEIN 4"/>
    <property type="match status" value="1"/>
</dbReference>
<dbReference type="Proteomes" id="UP000027361">
    <property type="component" value="Unassembled WGS sequence"/>
</dbReference>
<feature type="region of interest" description="Disordered" evidence="3">
    <location>
        <begin position="1"/>
        <end position="179"/>
    </location>
</feature>
<feature type="compositionally biased region" description="Low complexity" evidence="3">
    <location>
        <begin position="299"/>
        <end position="308"/>
    </location>
</feature>
<evidence type="ECO:0000256" key="1">
    <source>
        <dbReference type="ARBA" id="ARBA00022618"/>
    </source>
</evidence>
<protein>
    <recommendedName>
        <fullName evidence="4">PH domain-containing protein</fullName>
    </recommendedName>
</protein>
<dbReference type="SMART" id="SM00233">
    <property type="entry name" value="PH"/>
    <property type="match status" value="1"/>
</dbReference>
<gene>
    <name evidence="5" type="ORF">K437DRAFT_273770</name>
</gene>
<feature type="compositionally biased region" description="Polar residues" evidence="3">
    <location>
        <begin position="574"/>
        <end position="583"/>
    </location>
</feature>
<sequence length="1649" mass="175625">MSDREAGDRETRAEAALMPPPSPEPTTSSIRGASTSGWSPLRVSNRVAHHYPGALSPASTATSSSPTSASAASPQTLFMAGSTAPPPPPSLLRAHEIEQQRGAAIRGLKSHSLVSNSPFKQQQQQQATTSPNRTRVGLGLGIGGSSSNSTSSSNNTVGRIPRANSGFTPRKLSDKQRHKSLPVLDTSAAAAAAAGSSSSSSGGSSSDDSAGTSTSTGAAYLPPRKSQGFKALASASYVSNSPFKASVSTAAAAAADTDADEPPPVPMPRNAWAMTASLASPTKLDKHPQPHVHQARSGAAAIAAAANARPSTPENGAPQQQQQTTPTSTPRRRTYHAQAHTSPTKDALLVTPTRSSGAATTITSPSSPTTTASSPGRSSTRGRGLLVSNRLHGPREACSSVFSSPGGGIGSSDRERRKTVTFDELLDVQEFEKESSLGSDVGSCASSSPSSLTSFDERAFEGSELDVQQQQMAMVARHGESASADSLVSASDVESDADVQAYPHRRASGVSTASSSVQSQSHAQAQPQARVQQIHGASGRLHIVNGSPELESSSSDDTSCSEESGDSSSRDFSAPSTNASDNETVGDENEHDAGTDTPVTMPSSCSDTDIVLVLGAAGVHNKNPKGGAEARGNVDFIVPLESSFEFLEQMRLPSSAAATRAEMDLHGLHRVDSMVDELLNEDLLFDLSPGKKQAKNARAENQQQQQHGYRPLPTPPPAAATGPGMTPTRKHSASNTPTPTGRPRISRNTVLERVASQKQQQQQQQQQQSPDPDAHMHTGVNDEMSTAPMAIRSSATEGSMSPRPAVASPQARKTSDPVVAVVSGANTPSRGTPVRARVADIFTPAGDVEEEEAAATGQMHREPSAADMYSDAASAFSHSQQKQQQSLRRNSDAVVHTSPVPPPESVRRDSLPTETQRVSPLERVGELLTTSRAATSAVGAGDLSGRVSPSLLGPPPPRVTPAQQADQIIARRRSKNGKPPMRRRSRSTGDAHAFHRDSASLSPSPSPSRVPAEGSGAQNYGEEAERHMGQVIESAQHRVEHTFKAALDVGFGNGIEREISRIYKEGDKKYRVNDRGVFQGVDDKISHHGQAGDVDSGRAWRKLRRPSDMHEYAKEIREFRDHENPKKAAGKVFVMVDSFIPDNLPVPSRPTKFYCILDNGLHMVKTGSATLRPNGEPSRIAQEFELIQHKNLEFSLTLVVQRDAHLQDPSVQGSPQSPKKDKFMSRFFSSPRKGSRRDAYDDMAPPGRPEPLLAFMNREGALGYASIIFEKVASQCLGKCAVFDLPVIGVSDPAPSLSSAHSSHTARRTDFTRNIVRPRGMLRLKMFYLPPMPSVPRNAFPENLSECIRGIHAAQTRSDDVKLEGVLTQMGGDCTTWRRRPIKLQGTALICYNEITKKPTVKIDLSKAVSLEDMQDPHTPAVTPGSSQRSGASATQAHARNHSADEEEYGALYNVERSFRITFHDGEKISFFADTDEEKGRWLEAVDGTIKSHTPAAPMWAHIALALIKNHANGAAARGKSASAPQTPAKNGTCAVSATPSRRVPSGSRSQPGSQRRVPPTMMEEESNANIPDREMKTAPKLPAMSYSSTRSSGIPRPHVHGILVNPHPPANATPSSASHVPRPVSTMPPPTLTGIPQRSRHVHHASIC</sequence>
<comment type="caution">
    <text evidence="5">The sequence shown here is derived from an EMBL/GenBank/DDBJ whole genome shotgun (WGS) entry which is preliminary data.</text>
</comment>
<dbReference type="InterPro" id="IPR001849">
    <property type="entry name" value="PH_domain"/>
</dbReference>
<organism evidence="5 6">
    <name type="scientific">Tilletiaria anomala (strain ATCC 24038 / CBS 436.72 / UBC 951)</name>
    <dbReference type="NCBI Taxonomy" id="1037660"/>
    <lineage>
        <taxon>Eukaryota</taxon>
        <taxon>Fungi</taxon>
        <taxon>Dikarya</taxon>
        <taxon>Basidiomycota</taxon>
        <taxon>Ustilaginomycotina</taxon>
        <taxon>Exobasidiomycetes</taxon>
        <taxon>Georgefischeriales</taxon>
        <taxon>Tilletiariaceae</taxon>
        <taxon>Tilletiaria</taxon>
    </lineage>
</organism>
<feature type="compositionally biased region" description="Low complexity" evidence="3">
    <location>
        <begin position="194"/>
        <end position="219"/>
    </location>
</feature>
<dbReference type="EMBL" id="JMSN01000032">
    <property type="protein sequence ID" value="KDN46970.1"/>
    <property type="molecule type" value="Genomic_DNA"/>
</dbReference>
<evidence type="ECO:0000313" key="5">
    <source>
        <dbReference type="EMBL" id="KDN46970.1"/>
    </source>
</evidence>
<feature type="region of interest" description="Disordered" evidence="3">
    <location>
        <begin position="1517"/>
        <end position="1569"/>
    </location>
</feature>
<feature type="region of interest" description="Disordered" evidence="3">
    <location>
        <begin position="282"/>
        <end position="384"/>
    </location>
</feature>
<dbReference type="OMA" id="CNQDLAF"/>
<feature type="region of interest" description="Disordered" evidence="3">
    <location>
        <begin position="194"/>
        <end position="223"/>
    </location>
</feature>
<dbReference type="SUPFAM" id="SSF50729">
    <property type="entry name" value="PH domain-like"/>
    <property type="match status" value="1"/>
</dbReference>
<feature type="compositionally biased region" description="Low complexity" evidence="3">
    <location>
        <begin position="547"/>
        <end position="558"/>
    </location>
</feature>
<dbReference type="RefSeq" id="XP_013243706.1">
    <property type="nucleotide sequence ID" value="XM_013388252.1"/>
</dbReference>
<evidence type="ECO:0000313" key="6">
    <source>
        <dbReference type="Proteomes" id="UP000027361"/>
    </source>
</evidence>
<dbReference type="InParanoid" id="A0A066W876"/>
<feature type="region of interest" description="Disordered" evidence="3">
    <location>
        <begin position="432"/>
        <end position="454"/>
    </location>
</feature>
<feature type="compositionally biased region" description="Low complexity" evidence="3">
    <location>
        <begin position="1540"/>
        <end position="1560"/>
    </location>
</feature>
<feature type="domain" description="PH" evidence="4">
    <location>
        <begin position="1360"/>
        <end position="1491"/>
    </location>
</feature>
<dbReference type="Gene3D" id="2.30.29.30">
    <property type="entry name" value="Pleckstrin-homology domain (PH domain)/Phosphotyrosine-binding domain (PTB)"/>
    <property type="match status" value="1"/>
</dbReference>